<feature type="domain" description="HAMP" evidence="11">
    <location>
        <begin position="295"/>
        <end position="349"/>
    </location>
</feature>
<proteinExistence type="inferred from homology"/>
<evidence type="ECO:0000256" key="2">
    <source>
        <dbReference type="ARBA" id="ARBA00022692"/>
    </source>
</evidence>
<dbReference type="Pfam" id="PF00015">
    <property type="entry name" value="MCPsignal"/>
    <property type="match status" value="1"/>
</dbReference>
<dbReference type="InterPro" id="IPR004090">
    <property type="entry name" value="Chemotax_Me-accpt_rcpt"/>
</dbReference>
<evidence type="ECO:0000256" key="9">
    <source>
        <dbReference type="SAM" id="Phobius"/>
    </source>
</evidence>
<dbReference type="AlphaFoldDB" id="A0A0K6IK69"/>
<protein>
    <submittedName>
        <fullName evidence="12">Methyl-accepting chemotaxis protein</fullName>
    </submittedName>
</protein>
<feature type="domain" description="Methyl-accepting transducer" evidence="10">
    <location>
        <begin position="354"/>
        <end position="590"/>
    </location>
</feature>
<evidence type="ECO:0000313" key="13">
    <source>
        <dbReference type="Proteomes" id="UP000182769"/>
    </source>
</evidence>
<evidence type="ECO:0000256" key="5">
    <source>
        <dbReference type="ARBA" id="ARBA00023224"/>
    </source>
</evidence>
<dbReference type="Proteomes" id="UP000182769">
    <property type="component" value="Unassembled WGS sequence"/>
</dbReference>
<dbReference type="EMBL" id="CYHG01000004">
    <property type="protein sequence ID" value="CUB03697.1"/>
    <property type="molecule type" value="Genomic_DNA"/>
</dbReference>
<reference evidence="13" key="1">
    <citation type="submission" date="2015-08" db="EMBL/GenBank/DDBJ databases">
        <authorList>
            <person name="Varghese N."/>
        </authorList>
    </citation>
    <scope>NUCLEOTIDE SEQUENCE [LARGE SCALE GENOMIC DNA]</scope>
    <source>
        <strain evidence="13">JCM 18476</strain>
    </source>
</reference>
<dbReference type="CDD" id="cd11386">
    <property type="entry name" value="MCP_signal"/>
    <property type="match status" value="1"/>
</dbReference>
<dbReference type="GO" id="GO:0006935">
    <property type="term" value="P:chemotaxis"/>
    <property type="evidence" value="ECO:0007669"/>
    <property type="project" value="InterPro"/>
</dbReference>
<dbReference type="RefSeq" id="WP_055462656.1">
    <property type="nucleotide sequence ID" value="NZ_CYHG01000004.1"/>
</dbReference>
<dbReference type="OrthoDB" id="6092731at2"/>
<dbReference type="PANTHER" id="PTHR32089:SF119">
    <property type="entry name" value="METHYL-ACCEPTING CHEMOTAXIS PROTEIN CTPL"/>
    <property type="match status" value="1"/>
</dbReference>
<sequence>MLKLSVRQKLIAILVLVCMGFAGFGLYAVMNFQQMQQAGLKANSIADAYAELSNLEITLLKFERHADDPEQSGMANLYQELDVLNQEDALQQILANPFLDNTSKQNVRAMQESLPAYLDGMKQSLDLTQQLGTNNQTGALLTLNQEAATAEEKLKLLARFASSFKEVRTREKDFLAYTSEDSQVAWFAALDALVEQVNEIGFGDVFGPLLEQYRSAATPVAEYALSLQQLSNQLVKVREQNSQILSETTSYLRTPLLEQAQQEAQTTASNARLNLIIGGIVLTLLIGAIIATMIHNLSQKIQTILKRLQEVAAGKLLRHSENGLNRNDEMDQILITSNVMTDSLSQLVGQLRASNEILVSTANRLSDDAFTIVSSSEQIRDRSNTLATATEEISHTAADVGNMTQQVNEAANNAHQSAQTGAKVIGDAIDSIQSVAGSIEHTHSMVAKLGERSKEIDSVIDLIVGVAEQTNLLALNAAIEAARAGEAGRGFAVVADEVRTLAEQTVQATSSITSKIEGIQTETQHVIAAMATSLKQVEEGKQKGESAVQTIRQVEHLTLDAAQHTQAISSAIQEVVLTTQTMAKDMDDIAQSIEHNYNATHNIKSSGQEIHDNVSSLTRQIAQFEIN</sequence>
<dbReference type="InterPro" id="IPR003660">
    <property type="entry name" value="HAMP_dom"/>
</dbReference>
<keyword evidence="5 7" id="KW-0807">Transducer</keyword>
<evidence type="ECO:0000259" key="10">
    <source>
        <dbReference type="PROSITE" id="PS50111"/>
    </source>
</evidence>
<gene>
    <name evidence="12" type="ORF">Ga0061065_104128</name>
</gene>
<evidence type="ECO:0000256" key="4">
    <source>
        <dbReference type="ARBA" id="ARBA00023136"/>
    </source>
</evidence>
<dbReference type="PANTHER" id="PTHR32089">
    <property type="entry name" value="METHYL-ACCEPTING CHEMOTAXIS PROTEIN MCPB"/>
    <property type="match status" value="1"/>
</dbReference>
<dbReference type="SMART" id="SM00283">
    <property type="entry name" value="MA"/>
    <property type="match status" value="1"/>
</dbReference>
<evidence type="ECO:0000256" key="7">
    <source>
        <dbReference type="PROSITE-ProRule" id="PRU00284"/>
    </source>
</evidence>
<accession>A0A0K6IK69</accession>
<evidence type="ECO:0000259" key="11">
    <source>
        <dbReference type="PROSITE" id="PS50885"/>
    </source>
</evidence>
<feature type="coiled-coil region" evidence="8">
    <location>
        <begin position="220"/>
        <end position="247"/>
    </location>
</feature>
<dbReference type="PROSITE" id="PS50885">
    <property type="entry name" value="HAMP"/>
    <property type="match status" value="1"/>
</dbReference>
<comment type="subcellular location">
    <subcellularLocation>
        <location evidence="1">Membrane</location>
        <topology evidence="1">Multi-pass membrane protein</topology>
    </subcellularLocation>
</comment>
<keyword evidence="8" id="KW-0175">Coiled coil</keyword>
<keyword evidence="13" id="KW-1185">Reference proteome</keyword>
<keyword evidence="3 9" id="KW-1133">Transmembrane helix</keyword>
<evidence type="ECO:0000256" key="1">
    <source>
        <dbReference type="ARBA" id="ARBA00004141"/>
    </source>
</evidence>
<evidence type="ECO:0000256" key="6">
    <source>
        <dbReference type="ARBA" id="ARBA00029447"/>
    </source>
</evidence>
<dbReference type="PROSITE" id="PS50111">
    <property type="entry name" value="CHEMOTAXIS_TRANSDUC_2"/>
    <property type="match status" value="1"/>
</dbReference>
<dbReference type="GO" id="GO:0004888">
    <property type="term" value="F:transmembrane signaling receptor activity"/>
    <property type="evidence" value="ECO:0007669"/>
    <property type="project" value="InterPro"/>
</dbReference>
<dbReference type="InterPro" id="IPR004089">
    <property type="entry name" value="MCPsignal_dom"/>
</dbReference>
<keyword evidence="2 9" id="KW-0812">Transmembrane</keyword>
<dbReference type="GO" id="GO:0016020">
    <property type="term" value="C:membrane"/>
    <property type="evidence" value="ECO:0007669"/>
    <property type="project" value="UniProtKB-SubCell"/>
</dbReference>
<feature type="transmembrane region" description="Helical" evidence="9">
    <location>
        <begin position="12"/>
        <end position="30"/>
    </location>
</feature>
<dbReference type="STRING" id="1137284.GCA_001418205_01548"/>
<dbReference type="GO" id="GO:0007165">
    <property type="term" value="P:signal transduction"/>
    <property type="evidence" value="ECO:0007669"/>
    <property type="project" value="UniProtKB-KW"/>
</dbReference>
<organism evidence="12 13">
    <name type="scientific">Marinomonas fungiae</name>
    <dbReference type="NCBI Taxonomy" id="1137284"/>
    <lineage>
        <taxon>Bacteria</taxon>
        <taxon>Pseudomonadati</taxon>
        <taxon>Pseudomonadota</taxon>
        <taxon>Gammaproteobacteria</taxon>
        <taxon>Oceanospirillales</taxon>
        <taxon>Oceanospirillaceae</taxon>
        <taxon>Marinomonas</taxon>
    </lineage>
</organism>
<name>A0A0K6IK69_9GAMM</name>
<dbReference type="PRINTS" id="PR00260">
    <property type="entry name" value="CHEMTRNSDUCR"/>
</dbReference>
<evidence type="ECO:0000256" key="8">
    <source>
        <dbReference type="SAM" id="Coils"/>
    </source>
</evidence>
<evidence type="ECO:0000313" key="12">
    <source>
        <dbReference type="EMBL" id="CUB03697.1"/>
    </source>
</evidence>
<comment type="similarity">
    <text evidence="6">Belongs to the methyl-accepting chemotaxis (MCP) protein family.</text>
</comment>
<dbReference type="SUPFAM" id="SSF58104">
    <property type="entry name" value="Methyl-accepting chemotaxis protein (MCP) signaling domain"/>
    <property type="match status" value="1"/>
</dbReference>
<dbReference type="FunFam" id="1.10.287.950:FF:000001">
    <property type="entry name" value="Methyl-accepting chemotaxis sensory transducer"/>
    <property type="match status" value="1"/>
</dbReference>
<evidence type="ECO:0000256" key="3">
    <source>
        <dbReference type="ARBA" id="ARBA00022989"/>
    </source>
</evidence>
<keyword evidence="4 9" id="KW-0472">Membrane</keyword>
<feature type="transmembrane region" description="Helical" evidence="9">
    <location>
        <begin position="275"/>
        <end position="297"/>
    </location>
</feature>
<dbReference type="Gene3D" id="1.10.287.950">
    <property type="entry name" value="Methyl-accepting chemotaxis protein"/>
    <property type="match status" value="1"/>
</dbReference>